<evidence type="ECO:0000256" key="1">
    <source>
        <dbReference type="ARBA" id="ARBA00010016"/>
    </source>
</evidence>
<dbReference type="GO" id="GO:0005880">
    <property type="term" value="C:nuclear microtubule"/>
    <property type="evidence" value="ECO:0007669"/>
    <property type="project" value="TreeGrafter"/>
</dbReference>
<feature type="compositionally biased region" description="Low complexity" evidence="3">
    <location>
        <begin position="85"/>
        <end position="97"/>
    </location>
</feature>
<keyword evidence="5" id="KW-1185">Reference proteome</keyword>
<feature type="compositionally biased region" description="Low complexity" evidence="3">
    <location>
        <begin position="347"/>
        <end position="373"/>
    </location>
</feature>
<dbReference type="PANTHER" id="PTHR31807:SF37">
    <property type="entry name" value="HAUS AUGMIN-LIKE COMPLEX SUBUNIT 8"/>
    <property type="match status" value="1"/>
</dbReference>
<dbReference type="Pfam" id="PF04484">
    <property type="entry name" value="QWRF"/>
    <property type="match status" value="1"/>
</dbReference>
<proteinExistence type="inferred from homology"/>
<organism evidence="4 5">
    <name type="scientific">Erythroxylum novogranatense</name>
    <dbReference type="NCBI Taxonomy" id="1862640"/>
    <lineage>
        <taxon>Eukaryota</taxon>
        <taxon>Viridiplantae</taxon>
        <taxon>Streptophyta</taxon>
        <taxon>Embryophyta</taxon>
        <taxon>Tracheophyta</taxon>
        <taxon>Spermatophyta</taxon>
        <taxon>Magnoliopsida</taxon>
        <taxon>eudicotyledons</taxon>
        <taxon>Gunneridae</taxon>
        <taxon>Pentapetalae</taxon>
        <taxon>rosids</taxon>
        <taxon>fabids</taxon>
        <taxon>Malpighiales</taxon>
        <taxon>Erythroxylaceae</taxon>
        <taxon>Erythroxylum</taxon>
    </lineage>
</organism>
<feature type="compositionally biased region" description="Basic and acidic residues" evidence="3">
    <location>
        <begin position="204"/>
        <end position="215"/>
    </location>
</feature>
<evidence type="ECO:0000313" key="5">
    <source>
        <dbReference type="Proteomes" id="UP001159364"/>
    </source>
</evidence>
<feature type="region of interest" description="Disordered" evidence="3">
    <location>
        <begin position="24"/>
        <end position="122"/>
    </location>
</feature>
<feature type="coiled-coil region" evidence="2">
    <location>
        <begin position="550"/>
        <end position="577"/>
    </location>
</feature>
<evidence type="ECO:0000256" key="2">
    <source>
        <dbReference type="SAM" id="Coils"/>
    </source>
</evidence>
<keyword evidence="2" id="KW-0175">Coiled coil</keyword>
<dbReference type="GO" id="GO:0051225">
    <property type="term" value="P:spindle assembly"/>
    <property type="evidence" value="ECO:0007669"/>
    <property type="project" value="TreeGrafter"/>
</dbReference>
<feature type="compositionally biased region" description="Polar residues" evidence="3">
    <location>
        <begin position="151"/>
        <end position="175"/>
    </location>
</feature>
<feature type="region of interest" description="Disordered" evidence="3">
    <location>
        <begin position="323"/>
        <end position="373"/>
    </location>
</feature>
<evidence type="ECO:0008006" key="6">
    <source>
        <dbReference type="Google" id="ProtNLM"/>
    </source>
</evidence>
<feature type="compositionally biased region" description="Polar residues" evidence="3">
    <location>
        <begin position="56"/>
        <end position="73"/>
    </location>
</feature>
<feature type="region of interest" description="Disordered" evidence="3">
    <location>
        <begin position="145"/>
        <end position="255"/>
    </location>
</feature>
<reference evidence="4 5" key="1">
    <citation type="submission" date="2021-09" db="EMBL/GenBank/DDBJ databases">
        <title>Genomic insights and catalytic innovation underlie evolution of tropane alkaloids biosynthesis.</title>
        <authorList>
            <person name="Wang Y.-J."/>
            <person name="Tian T."/>
            <person name="Huang J.-P."/>
            <person name="Huang S.-X."/>
        </authorList>
    </citation>
    <scope>NUCLEOTIDE SEQUENCE [LARGE SCALE GENOMIC DNA]</scope>
    <source>
        <strain evidence="4">KIB-2018</strain>
        <tissue evidence="4">Leaf</tissue>
    </source>
</reference>
<comment type="caution">
    <text evidence="4">The sequence shown here is derived from an EMBL/GenBank/DDBJ whole genome shotgun (WGS) entry which is preliminary data.</text>
</comment>
<comment type="similarity">
    <text evidence="1">Belongs to the QWRF family.</text>
</comment>
<dbReference type="GO" id="GO:0005737">
    <property type="term" value="C:cytoplasm"/>
    <property type="evidence" value="ECO:0007669"/>
    <property type="project" value="TreeGrafter"/>
</dbReference>
<feature type="compositionally biased region" description="Polar residues" evidence="3">
    <location>
        <begin position="224"/>
        <end position="233"/>
    </location>
</feature>
<name>A0AAV8SFS8_9ROSI</name>
<dbReference type="PANTHER" id="PTHR31807">
    <property type="entry name" value="AUGMIN FAMILY MEMBER"/>
    <property type="match status" value="1"/>
</dbReference>
<dbReference type="InterPro" id="IPR007573">
    <property type="entry name" value="QWRF"/>
</dbReference>
<evidence type="ECO:0000313" key="4">
    <source>
        <dbReference type="EMBL" id="KAJ8751101.1"/>
    </source>
</evidence>
<dbReference type="AlphaFoldDB" id="A0AAV8SFS8"/>
<accession>A0AAV8SFS8</accession>
<gene>
    <name evidence="4" type="ORF">K2173_016282</name>
</gene>
<sequence length="609" mass="66588">MDVCESQKHTAVDTLRLPLVPAERNANAAASTRCPRTREVSSRYKSPTPSAPVSRRCSSPTLTRTLQSASQVVSKRALSAERSRPATPTSPKSPSTPVHDSSVDAQLTSRRLSTGSRLPESLWPSTMRSLSVSFQSDTISIPVGKKEKPVSNISSNRTLRSSSNVVHKQVETPTGSRKPTPERKRTPPKGKSAQDQSENAKPGDGLHNRLIDQHRWPSRIGGKVSSNSLNRSVDLNDKNVRPLSTPAGSGLSPLRRMHMTDGITRPLQKSVNDAARLASMEETGRVGTRTHSADESLLQVSESHKLVSTSLSDRVLLANPAVRSQSLPTPGSHPPSPTKTCVSKGISPARTRPSTPPSRGVSPSRIRSSSVSSQANNSSSVLSFIADFKKGKKGTNFLEDGHQLRLLYNRYLQWRFANARAEAVLYFQKVTAEKTLYSVWSTTLALRDSVIRKRINVQQLTLELKLNAVVNDQMSYLDDWALLERDHIKSLSGAVEDLEASTLRLPVTGGAKADIECLKFALCSAVDVMQAMGSSICSLLSRVEQMNGLVSELAIVVAEVKAKLDEYEALLVSAAATQVEEYSFRTHLIQMKQAFEMQLIFATKMPPWP</sequence>
<dbReference type="EMBL" id="JAIWQS010000011">
    <property type="protein sequence ID" value="KAJ8751101.1"/>
    <property type="molecule type" value="Genomic_DNA"/>
</dbReference>
<protein>
    <recommendedName>
        <fullName evidence="6">AUGMIN subunit 8</fullName>
    </recommendedName>
</protein>
<evidence type="ECO:0000256" key="3">
    <source>
        <dbReference type="SAM" id="MobiDB-lite"/>
    </source>
</evidence>
<dbReference type="Proteomes" id="UP001159364">
    <property type="component" value="Linkage Group LG11"/>
</dbReference>
<feature type="compositionally biased region" description="Polar residues" evidence="3">
    <location>
        <begin position="103"/>
        <end position="116"/>
    </location>
</feature>
<dbReference type="GO" id="GO:0008017">
    <property type="term" value="F:microtubule binding"/>
    <property type="evidence" value="ECO:0007669"/>
    <property type="project" value="TreeGrafter"/>
</dbReference>